<organism evidence="1 2">
    <name type="scientific">Erythranthe guttata</name>
    <name type="common">Yellow monkey flower</name>
    <name type="synonym">Mimulus guttatus</name>
    <dbReference type="NCBI Taxonomy" id="4155"/>
    <lineage>
        <taxon>Eukaryota</taxon>
        <taxon>Viridiplantae</taxon>
        <taxon>Streptophyta</taxon>
        <taxon>Embryophyta</taxon>
        <taxon>Tracheophyta</taxon>
        <taxon>Spermatophyta</taxon>
        <taxon>Magnoliopsida</taxon>
        <taxon>eudicotyledons</taxon>
        <taxon>Gunneridae</taxon>
        <taxon>Pentapetalae</taxon>
        <taxon>asterids</taxon>
        <taxon>lamiids</taxon>
        <taxon>Lamiales</taxon>
        <taxon>Phrymaceae</taxon>
        <taxon>Erythranthe</taxon>
    </lineage>
</organism>
<accession>A0A022PWU3</accession>
<dbReference type="AlphaFoldDB" id="A0A022PWU3"/>
<dbReference type="EMBL" id="KI632325">
    <property type="protein sequence ID" value="EYU18720.1"/>
    <property type="molecule type" value="Genomic_DNA"/>
</dbReference>
<evidence type="ECO:0000313" key="1">
    <source>
        <dbReference type="EMBL" id="EYU18720.1"/>
    </source>
</evidence>
<feature type="non-terminal residue" evidence="1">
    <location>
        <position position="37"/>
    </location>
</feature>
<proteinExistence type="predicted"/>
<dbReference type="Proteomes" id="UP000030748">
    <property type="component" value="Unassembled WGS sequence"/>
</dbReference>
<feature type="non-terminal residue" evidence="1">
    <location>
        <position position="1"/>
    </location>
</feature>
<reference evidence="1 2" key="1">
    <citation type="journal article" date="2013" name="Proc. Natl. Acad. Sci. U.S.A.">
        <title>Fine-scale variation in meiotic recombination in Mimulus inferred from population shotgun sequencing.</title>
        <authorList>
            <person name="Hellsten U."/>
            <person name="Wright K.M."/>
            <person name="Jenkins J."/>
            <person name="Shu S."/>
            <person name="Yuan Y."/>
            <person name="Wessler S.R."/>
            <person name="Schmutz J."/>
            <person name="Willis J.H."/>
            <person name="Rokhsar D.S."/>
        </authorList>
    </citation>
    <scope>NUCLEOTIDE SEQUENCE [LARGE SCALE GENOMIC DNA]</scope>
    <source>
        <strain evidence="2">cv. DUN x IM62</strain>
    </source>
</reference>
<evidence type="ECO:0000313" key="2">
    <source>
        <dbReference type="Proteomes" id="UP000030748"/>
    </source>
</evidence>
<gene>
    <name evidence="1" type="ORF">MIMGU_mgv1a0237661mg</name>
</gene>
<sequence>ATNFMYIRTLARALNRKGSGPFVRNYAESTPMITWFH</sequence>
<name>A0A022PWU3_ERYGU</name>
<protein>
    <submittedName>
        <fullName evidence="1">Uncharacterized protein</fullName>
    </submittedName>
</protein>
<keyword evidence="2" id="KW-1185">Reference proteome</keyword>